<reference evidence="1" key="2">
    <citation type="submission" date="2015-06" db="UniProtKB">
        <authorList>
            <consortium name="EnsemblProtists"/>
        </authorList>
    </citation>
    <scope>IDENTIFICATION</scope>
    <source>
        <strain evidence="1">Emoy2</strain>
    </source>
</reference>
<keyword evidence="2" id="KW-1185">Reference proteome</keyword>
<evidence type="ECO:0000313" key="1">
    <source>
        <dbReference type="EnsemblProtists" id="HpaP809561"/>
    </source>
</evidence>
<accession>M4BSX6</accession>
<evidence type="ECO:0008006" key="3">
    <source>
        <dbReference type="Google" id="ProtNLM"/>
    </source>
</evidence>
<sequence>MLVWFRLKQAADKLNWYFETELPELDTESDGTRLSWATHLRQHGVVLYAHSHHHQCAWTVPHTIIFKIDTFVPILCNGLTPLHHPPPSPSVTVLSYLIDW</sequence>
<dbReference type="EnsemblProtists" id="HpaT809561">
    <property type="protein sequence ID" value="HpaP809561"/>
    <property type="gene ID" value="HpaG809561"/>
</dbReference>
<evidence type="ECO:0000313" key="2">
    <source>
        <dbReference type="Proteomes" id="UP000011713"/>
    </source>
</evidence>
<dbReference type="Proteomes" id="UP000011713">
    <property type="component" value="Unassembled WGS sequence"/>
</dbReference>
<organism evidence="1 2">
    <name type="scientific">Hyaloperonospora arabidopsidis (strain Emoy2)</name>
    <name type="common">Downy mildew agent</name>
    <name type="synonym">Peronospora arabidopsidis</name>
    <dbReference type="NCBI Taxonomy" id="559515"/>
    <lineage>
        <taxon>Eukaryota</taxon>
        <taxon>Sar</taxon>
        <taxon>Stramenopiles</taxon>
        <taxon>Oomycota</taxon>
        <taxon>Peronosporomycetes</taxon>
        <taxon>Peronosporales</taxon>
        <taxon>Peronosporaceae</taxon>
        <taxon>Hyaloperonospora</taxon>
    </lineage>
</organism>
<proteinExistence type="predicted"/>
<dbReference type="InParanoid" id="M4BSX6"/>
<dbReference type="EMBL" id="JH597790">
    <property type="status" value="NOT_ANNOTATED_CDS"/>
    <property type="molecule type" value="Genomic_DNA"/>
</dbReference>
<dbReference type="AlphaFoldDB" id="M4BSX6"/>
<name>M4BSX6_HYAAE</name>
<dbReference type="VEuPathDB" id="FungiDB:HpaG809561"/>
<protein>
    <recommendedName>
        <fullName evidence="3">RxLR effector candidate protein</fullName>
    </recommendedName>
</protein>
<reference evidence="2" key="1">
    <citation type="journal article" date="2010" name="Science">
        <title>Signatures of adaptation to obligate biotrophy in the Hyaloperonospora arabidopsidis genome.</title>
        <authorList>
            <person name="Baxter L."/>
            <person name="Tripathy S."/>
            <person name="Ishaque N."/>
            <person name="Boot N."/>
            <person name="Cabral A."/>
            <person name="Kemen E."/>
            <person name="Thines M."/>
            <person name="Ah-Fong A."/>
            <person name="Anderson R."/>
            <person name="Badejoko W."/>
            <person name="Bittner-Eddy P."/>
            <person name="Boore J.L."/>
            <person name="Chibucos M.C."/>
            <person name="Coates M."/>
            <person name="Dehal P."/>
            <person name="Delehaunty K."/>
            <person name="Dong S."/>
            <person name="Downton P."/>
            <person name="Dumas B."/>
            <person name="Fabro G."/>
            <person name="Fronick C."/>
            <person name="Fuerstenberg S.I."/>
            <person name="Fulton L."/>
            <person name="Gaulin E."/>
            <person name="Govers F."/>
            <person name="Hughes L."/>
            <person name="Humphray S."/>
            <person name="Jiang R.H."/>
            <person name="Judelson H."/>
            <person name="Kamoun S."/>
            <person name="Kyung K."/>
            <person name="Meijer H."/>
            <person name="Minx P."/>
            <person name="Morris P."/>
            <person name="Nelson J."/>
            <person name="Phuntumart V."/>
            <person name="Qutob D."/>
            <person name="Rehmany A."/>
            <person name="Rougon-Cardoso A."/>
            <person name="Ryden P."/>
            <person name="Torto-Alalibo T."/>
            <person name="Studholme D."/>
            <person name="Wang Y."/>
            <person name="Win J."/>
            <person name="Wood J."/>
            <person name="Clifton S.W."/>
            <person name="Rogers J."/>
            <person name="Van den Ackerveken G."/>
            <person name="Jones J.D."/>
            <person name="McDowell J.M."/>
            <person name="Beynon J."/>
            <person name="Tyler B.M."/>
        </authorList>
    </citation>
    <scope>NUCLEOTIDE SEQUENCE [LARGE SCALE GENOMIC DNA]</scope>
    <source>
        <strain evidence="2">Emoy2</strain>
    </source>
</reference>
<dbReference type="HOGENOM" id="CLU_2311547_0_0_1"/>